<evidence type="ECO:0000313" key="2">
    <source>
        <dbReference type="EMBL" id="VDN44660.1"/>
    </source>
</evidence>
<organism evidence="2 3">
    <name type="scientific">Gongylonema pulchrum</name>
    <dbReference type="NCBI Taxonomy" id="637853"/>
    <lineage>
        <taxon>Eukaryota</taxon>
        <taxon>Metazoa</taxon>
        <taxon>Ecdysozoa</taxon>
        <taxon>Nematoda</taxon>
        <taxon>Chromadorea</taxon>
        <taxon>Rhabditida</taxon>
        <taxon>Spirurina</taxon>
        <taxon>Spiruromorpha</taxon>
        <taxon>Spiruroidea</taxon>
        <taxon>Gongylonematidae</taxon>
        <taxon>Gongylonema</taxon>
    </lineage>
</organism>
<keyword evidence="3" id="KW-1185">Reference proteome</keyword>
<proteinExistence type="predicted"/>
<dbReference type="EMBL" id="UYRT01106851">
    <property type="protein sequence ID" value="VDN44660.1"/>
    <property type="molecule type" value="Genomic_DNA"/>
</dbReference>
<evidence type="ECO:0000313" key="3">
    <source>
        <dbReference type="Proteomes" id="UP000271098"/>
    </source>
</evidence>
<dbReference type="Proteomes" id="UP000271098">
    <property type="component" value="Unassembled WGS sequence"/>
</dbReference>
<name>A0A3P7NU69_9BILA</name>
<evidence type="ECO:0000256" key="1">
    <source>
        <dbReference type="SAM" id="MobiDB-lite"/>
    </source>
</evidence>
<dbReference type="AlphaFoldDB" id="A0A3P7NU69"/>
<gene>
    <name evidence="2" type="ORF">GPUH_LOCUS25781</name>
</gene>
<feature type="compositionally biased region" description="Acidic residues" evidence="1">
    <location>
        <begin position="17"/>
        <end position="31"/>
    </location>
</feature>
<sequence length="31" mass="3645">MKHWLRQHLDSQQEDSTQGDDNDEEEDTEAG</sequence>
<protein>
    <submittedName>
        <fullName evidence="2">Uncharacterized protein</fullName>
    </submittedName>
</protein>
<accession>A0A3P7NU69</accession>
<feature type="region of interest" description="Disordered" evidence="1">
    <location>
        <begin position="1"/>
        <end position="31"/>
    </location>
</feature>
<reference evidence="2 3" key="1">
    <citation type="submission" date="2018-11" db="EMBL/GenBank/DDBJ databases">
        <authorList>
            <consortium name="Pathogen Informatics"/>
        </authorList>
    </citation>
    <scope>NUCLEOTIDE SEQUENCE [LARGE SCALE GENOMIC DNA]</scope>
</reference>